<dbReference type="InterPro" id="IPR051493">
    <property type="entry name" value="CHD"/>
</dbReference>
<name>A0A2G8K247_STIJA</name>
<feature type="non-terminal residue" evidence="3">
    <location>
        <position position="278"/>
    </location>
</feature>
<evidence type="ECO:0000313" key="4">
    <source>
        <dbReference type="Proteomes" id="UP000230750"/>
    </source>
</evidence>
<keyword evidence="4" id="KW-1185">Reference proteome</keyword>
<keyword evidence="3" id="KW-0378">Hydrolase</keyword>
<keyword evidence="3" id="KW-0067">ATP-binding</keyword>
<dbReference type="GO" id="GO:0003677">
    <property type="term" value="F:DNA binding"/>
    <property type="evidence" value="ECO:0007669"/>
    <property type="project" value="UniProtKB-KW"/>
</dbReference>
<dbReference type="Proteomes" id="UP000230750">
    <property type="component" value="Unassembled WGS sequence"/>
</dbReference>
<keyword evidence="2" id="KW-0812">Transmembrane</keyword>
<dbReference type="OrthoDB" id="5857104at2759"/>
<evidence type="ECO:0000256" key="2">
    <source>
        <dbReference type="SAM" id="Phobius"/>
    </source>
</evidence>
<protein>
    <submittedName>
        <fullName evidence="3">Putative chromodomain-helicase-DNA-binding protein 8</fullName>
    </submittedName>
</protein>
<dbReference type="STRING" id="307972.A0A2G8K247"/>
<keyword evidence="3" id="KW-0347">Helicase</keyword>
<dbReference type="EMBL" id="MRZV01000964">
    <property type="protein sequence ID" value="PIK42088.1"/>
    <property type="molecule type" value="Genomic_DNA"/>
</dbReference>
<keyword evidence="2" id="KW-0472">Membrane</keyword>
<comment type="caution">
    <text evidence="3">The sequence shown here is derived from an EMBL/GenBank/DDBJ whole genome shotgun (WGS) entry which is preliminary data.</text>
</comment>
<evidence type="ECO:0000313" key="3">
    <source>
        <dbReference type="EMBL" id="PIK42088.1"/>
    </source>
</evidence>
<keyword evidence="2" id="KW-1133">Transmembrane helix</keyword>
<feature type="region of interest" description="Disordered" evidence="1">
    <location>
        <begin position="101"/>
        <end position="135"/>
    </location>
</feature>
<keyword evidence="3" id="KW-0238">DNA-binding</keyword>
<sequence>MGSRLLHQVFISFIIGFIVGAVERLVVWEIVSSSSKFLCEYDVLIQGRQTIPVLKGASFTVASDHADIKIDDPDFWQKWAKKADIQIRDSREEKIIMAPRQRKQTRRYGGNDMMELSSSEEDEVAPKEEKPSKKQLQSGWTRLECFRVEKGLLTFGWGCWEEIIATTRFRRRLGEKDIEAISRTMLIYCLQHYKGDENIKSFIWDLVTPAQDGAPKDFKQHKGLSVLVPRGGRKSKKPKKEEPVVPCILEFDFNNKDKNAEQLLNDDGYKNHLKRHCN</sequence>
<dbReference type="GO" id="GO:0004386">
    <property type="term" value="F:helicase activity"/>
    <property type="evidence" value="ECO:0007669"/>
    <property type="project" value="UniProtKB-KW"/>
</dbReference>
<dbReference type="PANTHER" id="PTHR46850:SF1">
    <property type="entry name" value="CHROMODOMAIN-HELICASE-DNA-BINDING PROTEIN 9"/>
    <property type="match status" value="1"/>
</dbReference>
<dbReference type="PANTHER" id="PTHR46850">
    <property type="entry name" value="CHROMODOMAIN-HELICASE-DNA-BINDING PROTEIN 9"/>
    <property type="match status" value="1"/>
</dbReference>
<feature type="transmembrane region" description="Helical" evidence="2">
    <location>
        <begin position="6"/>
        <end position="27"/>
    </location>
</feature>
<gene>
    <name evidence="3" type="ORF">BSL78_21084</name>
</gene>
<organism evidence="3 4">
    <name type="scientific">Stichopus japonicus</name>
    <name type="common">Sea cucumber</name>
    <dbReference type="NCBI Taxonomy" id="307972"/>
    <lineage>
        <taxon>Eukaryota</taxon>
        <taxon>Metazoa</taxon>
        <taxon>Echinodermata</taxon>
        <taxon>Eleutherozoa</taxon>
        <taxon>Echinozoa</taxon>
        <taxon>Holothuroidea</taxon>
        <taxon>Aspidochirotacea</taxon>
        <taxon>Aspidochirotida</taxon>
        <taxon>Stichopodidae</taxon>
        <taxon>Apostichopus</taxon>
    </lineage>
</organism>
<accession>A0A2G8K247</accession>
<evidence type="ECO:0000256" key="1">
    <source>
        <dbReference type="SAM" id="MobiDB-lite"/>
    </source>
</evidence>
<proteinExistence type="predicted"/>
<keyword evidence="3" id="KW-0547">Nucleotide-binding</keyword>
<dbReference type="AlphaFoldDB" id="A0A2G8K247"/>
<reference evidence="3 4" key="1">
    <citation type="journal article" date="2017" name="PLoS Biol.">
        <title>The sea cucumber genome provides insights into morphological evolution and visceral regeneration.</title>
        <authorList>
            <person name="Zhang X."/>
            <person name="Sun L."/>
            <person name="Yuan J."/>
            <person name="Sun Y."/>
            <person name="Gao Y."/>
            <person name="Zhang L."/>
            <person name="Li S."/>
            <person name="Dai H."/>
            <person name="Hamel J.F."/>
            <person name="Liu C."/>
            <person name="Yu Y."/>
            <person name="Liu S."/>
            <person name="Lin W."/>
            <person name="Guo K."/>
            <person name="Jin S."/>
            <person name="Xu P."/>
            <person name="Storey K.B."/>
            <person name="Huan P."/>
            <person name="Zhang T."/>
            <person name="Zhou Y."/>
            <person name="Zhang J."/>
            <person name="Lin C."/>
            <person name="Li X."/>
            <person name="Xing L."/>
            <person name="Huo D."/>
            <person name="Sun M."/>
            <person name="Wang L."/>
            <person name="Mercier A."/>
            <person name="Li F."/>
            <person name="Yang H."/>
            <person name="Xiang J."/>
        </authorList>
    </citation>
    <scope>NUCLEOTIDE SEQUENCE [LARGE SCALE GENOMIC DNA]</scope>
    <source>
        <strain evidence="3">Shaxun</strain>
        <tissue evidence="3">Muscle</tissue>
    </source>
</reference>